<sequence>RLRHRPPHPDALPIRAPRGPPHLLHARRLQRLRPAPRHAPQPAANLRARLLSNPQHRRSRRPRHHALPPRRLPRRALLGRHNANPDRRRLVPALRRSRARHQRREQRHGHAAAGRRDHLLPRCAGAFRGHP</sequence>
<gene>
    <name evidence="2" type="ORF">LTR16_010164</name>
</gene>
<feature type="non-terminal residue" evidence="2">
    <location>
        <position position="1"/>
    </location>
</feature>
<protein>
    <submittedName>
        <fullName evidence="2">Uncharacterized protein</fullName>
    </submittedName>
</protein>
<feature type="compositionally biased region" description="Basic residues" evidence="1">
    <location>
        <begin position="55"/>
        <end position="78"/>
    </location>
</feature>
<feature type="compositionally biased region" description="Basic residues" evidence="1">
    <location>
        <begin position="24"/>
        <end position="36"/>
    </location>
</feature>
<dbReference type="EMBL" id="JAVRRA010011029">
    <property type="protein sequence ID" value="KAK5240788.1"/>
    <property type="molecule type" value="Genomic_DNA"/>
</dbReference>
<organism evidence="2 3">
    <name type="scientific">Cryomyces antarcticus</name>
    <dbReference type="NCBI Taxonomy" id="329879"/>
    <lineage>
        <taxon>Eukaryota</taxon>
        <taxon>Fungi</taxon>
        <taxon>Dikarya</taxon>
        <taxon>Ascomycota</taxon>
        <taxon>Pezizomycotina</taxon>
        <taxon>Dothideomycetes</taxon>
        <taxon>Dothideomycetes incertae sedis</taxon>
        <taxon>Cryomyces</taxon>
    </lineage>
</organism>
<proteinExistence type="predicted"/>
<feature type="region of interest" description="Disordered" evidence="1">
    <location>
        <begin position="1"/>
        <end position="115"/>
    </location>
</feature>
<dbReference type="Proteomes" id="UP001357485">
    <property type="component" value="Unassembled WGS sequence"/>
</dbReference>
<evidence type="ECO:0000256" key="1">
    <source>
        <dbReference type="SAM" id="MobiDB-lite"/>
    </source>
</evidence>
<keyword evidence="3" id="KW-1185">Reference proteome</keyword>
<accession>A0ABR0LT79</accession>
<name>A0ABR0LT79_9PEZI</name>
<feature type="non-terminal residue" evidence="2">
    <location>
        <position position="131"/>
    </location>
</feature>
<reference evidence="2 3" key="1">
    <citation type="submission" date="2023-08" db="EMBL/GenBank/DDBJ databases">
        <title>Black Yeasts Isolated from many extreme environments.</title>
        <authorList>
            <person name="Coleine C."/>
            <person name="Stajich J.E."/>
            <person name="Selbmann L."/>
        </authorList>
    </citation>
    <scope>NUCLEOTIDE SEQUENCE [LARGE SCALE GENOMIC DNA]</scope>
    <source>
        <strain evidence="2 3">CCFEE 536</strain>
    </source>
</reference>
<comment type="caution">
    <text evidence="2">The sequence shown here is derived from an EMBL/GenBank/DDBJ whole genome shotgun (WGS) entry which is preliminary data.</text>
</comment>
<evidence type="ECO:0000313" key="2">
    <source>
        <dbReference type="EMBL" id="KAK5240788.1"/>
    </source>
</evidence>
<feature type="compositionally biased region" description="Basic residues" evidence="1">
    <location>
        <begin position="95"/>
        <end position="110"/>
    </location>
</feature>
<evidence type="ECO:0000313" key="3">
    <source>
        <dbReference type="Proteomes" id="UP001357485"/>
    </source>
</evidence>